<dbReference type="Proteomes" id="UP000598426">
    <property type="component" value="Unassembled WGS sequence"/>
</dbReference>
<dbReference type="RefSeq" id="WP_191171586.1">
    <property type="nucleotide sequence ID" value="NZ_JACXZS010000005.1"/>
</dbReference>
<keyword evidence="3" id="KW-1185">Reference proteome</keyword>
<sequence length="137" mass="15711">MREDLNILDVRRRLGRMVWGVPQPLILFGVDDGRTWRIDHLREPMRILISHDLYPFVDEADTAGGPWVHASISHRDRMPAYEELALLHRAVWGDTGWSYQLFAPMSDHVNIAEHALHLWGRPDGRKLLPNFGAGGTI</sequence>
<evidence type="ECO:0000313" key="3">
    <source>
        <dbReference type="Proteomes" id="UP000598426"/>
    </source>
</evidence>
<feature type="domain" description="DUF7694" evidence="1">
    <location>
        <begin position="63"/>
        <end position="122"/>
    </location>
</feature>
<accession>A0ABR8NNF5</accession>
<proteinExistence type="predicted"/>
<comment type="caution">
    <text evidence="2">The sequence shown here is derived from an EMBL/GenBank/DDBJ whole genome shotgun (WGS) entry which is preliminary data.</text>
</comment>
<dbReference type="Pfam" id="PF24746">
    <property type="entry name" value="DUF7694"/>
    <property type="match status" value="1"/>
</dbReference>
<protein>
    <recommendedName>
        <fullName evidence="1">DUF7694 domain-containing protein</fullName>
    </recommendedName>
</protein>
<dbReference type="EMBL" id="JACXZS010000005">
    <property type="protein sequence ID" value="MBD3941972.1"/>
    <property type="molecule type" value="Genomic_DNA"/>
</dbReference>
<evidence type="ECO:0000259" key="1">
    <source>
        <dbReference type="Pfam" id="PF24746"/>
    </source>
</evidence>
<gene>
    <name evidence="2" type="ORF">IF188_09720</name>
</gene>
<reference evidence="2 3" key="1">
    <citation type="submission" date="2020-09" db="EMBL/GenBank/DDBJ databases">
        <title>Isolation and identification of active actinomycetes.</title>
        <authorList>
            <person name="Li X."/>
        </authorList>
    </citation>
    <scope>NUCLEOTIDE SEQUENCE [LARGE SCALE GENOMIC DNA]</scope>
    <source>
        <strain evidence="2 3">NEAU-LLC</strain>
    </source>
</reference>
<organism evidence="2 3">
    <name type="scientific">Microbacterium helvum</name>
    <dbReference type="NCBI Taxonomy" id="2773713"/>
    <lineage>
        <taxon>Bacteria</taxon>
        <taxon>Bacillati</taxon>
        <taxon>Actinomycetota</taxon>
        <taxon>Actinomycetes</taxon>
        <taxon>Micrococcales</taxon>
        <taxon>Microbacteriaceae</taxon>
        <taxon>Microbacterium</taxon>
    </lineage>
</organism>
<evidence type="ECO:0000313" key="2">
    <source>
        <dbReference type="EMBL" id="MBD3941972.1"/>
    </source>
</evidence>
<dbReference type="InterPro" id="IPR056111">
    <property type="entry name" value="DUF7694"/>
</dbReference>
<name>A0ABR8NNF5_9MICO</name>